<evidence type="ECO:0000313" key="8">
    <source>
        <dbReference type="Proteomes" id="UP001317259"/>
    </source>
</evidence>
<dbReference type="PANTHER" id="PTHR35807">
    <property type="entry name" value="TRANSCRIPTIONAL REGULATOR REDD-RELATED"/>
    <property type="match status" value="1"/>
</dbReference>
<evidence type="ECO:0000313" key="7">
    <source>
        <dbReference type="EMBL" id="MCK2212292.1"/>
    </source>
</evidence>
<keyword evidence="2" id="KW-0805">Transcription regulation</keyword>
<dbReference type="Gene3D" id="1.10.10.10">
    <property type="entry name" value="Winged helix-like DNA-binding domain superfamily/Winged helix DNA-binding domain"/>
    <property type="match status" value="1"/>
</dbReference>
<feature type="domain" description="OmpR/PhoB-type" evidence="6">
    <location>
        <begin position="1"/>
        <end position="94"/>
    </location>
</feature>
<gene>
    <name evidence="7" type="ORF">MF672_000540</name>
</gene>
<comment type="similarity">
    <text evidence="1">Belongs to the AfsR/DnrI/RedD regulatory family.</text>
</comment>
<accession>A0ABT0FJ12</accession>
<evidence type="ECO:0000256" key="5">
    <source>
        <dbReference type="PROSITE-ProRule" id="PRU01091"/>
    </source>
</evidence>
<evidence type="ECO:0000256" key="1">
    <source>
        <dbReference type="ARBA" id="ARBA00005820"/>
    </source>
</evidence>
<protein>
    <submittedName>
        <fullName evidence="7">Tetratricopeptide repeat protein</fullName>
    </submittedName>
</protein>
<comment type="caution">
    <text evidence="7">The sequence shown here is derived from an EMBL/GenBank/DDBJ whole genome shotgun (WGS) entry which is preliminary data.</text>
</comment>
<dbReference type="Pfam" id="PF13424">
    <property type="entry name" value="TPR_12"/>
    <property type="match status" value="1"/>
</dbReference>
<dbReference type="Pfam" id="PF00486">
    <property type="entry name" value="Trans_reg_C"/>
    <property type="match status" value="1"/>
</dbReference>
<organism evidence="7 8">
    <name type="scientific">Actinomadura luzonensis</name>
    <dbReference type="NCBI Taxonomy" id="2805427"/>
    <lineage>
        <taxon>Bacteria</taxon>
        <taxon>Bacillati</taxon>
        <taxon>Actinomycetota</taxon>
        <taxon>Actinomycetes</taxon>
        <taxon>Streptosporangiales</taxon>
        <taxon>Thermomonosporaceae</taxon>
        <taxon>Actinomadura</taxon>
    </lineage>
</organism>
<dbReference type="InterPro" id="IPR016032">
    <property type="entry name" value="Sig_transdc_resp-reg_C-effctor"/>
</dbReference>
<dbReference type="SUPFAM" id="SSF52540">
    <property type="entry name" value="P-loop containing nucleoside triphosphate hydrolases"/>
    <property type="match status" value="1"/>
</dbReference>
<name>A0ABT0FJ12_9ACTN</name>
<dbReference type="Gene3D" id="3.40.50.300">
    <property type="entry name" value="P-loop containing nucleotide triphosphate hydrolases"/>
    <property type="match status" value="1"/>
</dbReference>
<evidence type="ECO:0000256" key="4">
    <source>
        <dbReference type="ARBA" id="ARBA00023163"/>
    </source>
</evidence>
<dbReference type="SMART" id="SM00028">
    <property type="entry name" value="TPR"/>
    <property type="match status" value="6"/>
</dbReference>
<dbReference type="InterPro" id="IPR036388">
    <property type="entry name" value="WH-like_DNA-bd_sf"/>
</dbReference>
<dbReference type="SMART" id="SM01043">
    <property type="entry name" value="BTAD"/>
    <property type="match status" value="1"/>
</dbReference>
<keyword evidence="8" id="KW-1185">Reference proteome</keyword>
<dbReference type="InterPro" id="IPR011990">
    <property type="entry name" value="TPR-like_helical_dom_sf"/>
</dbReference>
<dbReference type="PANTHER" id="PTHR35807:SF1">
    <property type="entry name" value="TRANSCRIPTIONAL REGULATOR REDD"/>
    <property type="match status" value="1"/>
</dbReference>
<dbReference type="InterPro" id="IPR051677">
    <property type="entry name" value="AfsR-DnrI-RedD_regulator"/>
</dbReference>
<keyword evidence="4" id="KW-0804">Transcription</keyword>
<evidence type="ECO:0000256" key="2">
    <source>
        <dbReference type="ARBA" id="ARBA00023015"/>
    </source>
</evidence>
<dbReference type="InterPro" id="IPR027417">
    <property type="entry name" value="P-loop_NTPase"/>
</dbReference>
<dbReference type="InterPro" id="IPR005158">
    <property type="entry name" value="BTAD"/>
</dbReference>
<evidence type="ECO:0000259" key="6">
    <source>
        <dbReference type="PROSITE" id="PS51755"/>
    </source>
</evidence>
<dbReference type="Pfam" id="PF03704">
    <property type="entry name" value="BTAD"/>
    <property type="match status" value="1"/>
</dbReference>
<dbReference type="CDD" id="cd15831">
    <property type="entry name" value="BTAD"/>
    <property type="match status" value="1"/>
</dbReference>
<dbReference type="InterPro" id="IPR001867">
    <property type="entry name" value="OmpR/PhoB-type_DNA-bd"/>
</dbReference>
<dbReference type="SMART" id="SM00862">
    <property type="entry name" value="Trans_reg_C"/>
    <property type="match status" value="1"/>
</dbReference>
<dbReference type="SUPFAM" id="SSF48452">
    <property type="entry name" value="TPR-like"/>
    <property type="match status" value="2"/>
</dbReference>
<dbReference type="SUPFAM" id="SSF46894">
    <property type="entry name" value="C-terminal effector domain of the bipartite response regulators"/>
    <property type="match status" value="1"/>
</dbReference>
<sequence>MSDAELRFSVLGPVRAWRGATELDVGSPQQRLVLAVLLLARGRAVSHDQLLDALWGERPPRSAMGTLRTYVSRLRAALGADTVTSVGNGYAMPAATCDATASEELARAGRPAEALALWQGEPLAGLDGGYALAQRAHLAERRLVLLERRLAEDVEAGRPAEVVAELTALCAAHPTRERLAGLLMLALYRSGRQAEAIGVFTDTRKLLAEELGLDPSPELGELHRRIITADPGLGADPAGARPAVDPAPVPRQLPADMPDFTGRGPDIERVTRALAAGNGSALVISAVAGAGGMGKTTLAVHVAHRLAAGYPDGQLFADLQGAGPRSLEPGAVLGAFLRCLGVDAGAVPDSLEERAALYRSVLAGRRVLVLLDNAASPAQVRPLLPGAAGCAVLVTGRARLAGLAGAHHLDLAAMPSDEALALLARIVGEARVAAEWDEARELMKACGYLPLAIRIVASRLAARPGWSLARMRDRMADERRRLAELRVDDLAVEATFRLGYDQLDVAHAAAFRLLSAPNTPELSAAAAAAVLDLPEAEAEELCEGLVDVHLMDSPAPGRYRHHDLLKLFARARLDAEDGEQARRAALDRLLGFHIAGMAWIVAAMYPGDPLLGWIRRTTRPGPAFAGLDAALEWGAAEERNMLGLLHQIAGTPGGALLDAVSLLDMMSLVFDFESDTLGYEQAVDRLIAAASSRGDRAAETYARRKRGEILYARKAGEEAIAEVEAVRRLDPGHEFAVEHACAINVHAMIAHDRRQWDEAIALYHEAIGLWRGHGHRSYEAVGLGNLALALGEAGRGGEAVEVGEAAVAITRELGGGRPNPQISYQLAVALARAGRHEEALARFAEGRAEFQRLKQHTWDGITLRRMADTCLAMGRPRQAVDHAEEALAILVDPDQSWIRGKALTVLGQALAELGRPSRARACLTEALALLSRQDLPDADDVRALLAAAVPEEAGVP</sequence>
<dbReference type="Proteomes" id="UP001317259">
    <property type="component" value="Unassembled WGS sequence"/>
</dbReference>
<dbReference type="EMBL" id="JAKRKC020000001">
    <property type="protein sequence ID" value="MCK2212292.1"/>
    <property type="molecule type" value="Genomic_DNA"/>
</dbReference>
<dbReference type="RefSeq" id="WP_242371647.1">
    <property type="nucleotide sequence ID" value="NZ_JAKRKC020000001.1"/>
</dbReference>
<reference evidence="7 8" key="1">
    <citation type="submission" date="2022-04" db="EMBL/GenBank/DDBJ databases">
        <title>Genome draft of Actinomadura sp. ATCC 31491.</title>
        <authorList>
            <person name="Shi X."/>
            <person name="Du Y."/>
        </authorList>
    </citation>
    <scope>NUCLEOTIDE SEQUENCE [LARGE SCALE GENOMIC DNA]</scope>
    <source>
        <strain evidence="7 8">ATCC 31491</strain>
    </source>
</reference>
<proteinExistence type="inferred from homology"/>
<keyword evidence="3 5" id="KW-0238">DNA-binding</keyword>
<dbReference type="PROSITE" id="PS51755">
    <property type="entry name" value="OMPR_PHOB"/>
    <property type="match status" value="1"/>
</dbReference>
<evidence type="ECO:0000256" key="3">
    <source>
        <dbReference type="ARBA" id="ARBA00023125"/>
    </source>
</evidence>
<feature type="DNA-binding region" description="OmpR/PhoB-type" evidence="5">
    <location>
        <begin position="1"/>
        <end position="94"/>
    </location>
</feature>
<dbReference type="InterPro" id="IPR019734">
    <property type="entry name" value="TPR_rpt"/>
</dbReference>
<dbReference type="PRINTS" id="PR00364">
    <property type="entry name" value="DISEASERSIST"/>
</dbReference>
<dbReference type="Gene3D" id="1.25.40.10">
    <property type="entry name" value="Tetratricopeptide repeat domain"/>
    <property type="match status" value="2"/>
</dbReference>